<sequence>MAAYEPRAIKGTGVTYATSPMGADHIAGNTIRLSLKHNAPEGQAALSQKAQYTVPIYDYLGLCLFSMGVLGAHREILCQLVNAQLGTGYGIEELQALARNTIQWERAFNQAAGFTKVDDRLPEHFTETPNPAAENAVFDVPEDELDNVHQDMA</sequence>
<dbReference type="Gene3D" id="1.10.599.10">
    <property type="entry name" value="Aldehyde Ferredoxin Oxidoreductase Protein, subunit A, domain 3"/>
    <property type="match status" value="1"/>
</dbReference>
<accession>A0A1Q8QP11</accession>
<dbReference type="GO" id="GO:0009055">
    <property type="term" value="F:electron transfer activity"/>
    <property type="evidence" value="ECO:0007669"/>
    <property type="project" value="InterPro"/>
</dbReference>
<organism evidence="2 3">
    <name type="scientific">Desulfosporosinus metallidurans</name>
    <dbReference type="NCBI Taxonomy" id="1888891"/>
    <lineage>
        <taxon>Bacteria</taxon>
        <taxon>Bacillati</taxon>
        <taxon>Bacillota</taxon>
        <taxon>Clostridia</taxon>
        <taxon>Eubacteriales</taxon>
        <taxon>Desulfitobacteriaceae</taxon>
        <taxon>Desulfosporosinus</taxon>
    </lineage>
</organism>
<evidence type="ECO:0000259" key="1">
    <source>
        <dbReference type="Pfam" id="PF01314"/>
    </source>
</evidence>
<gene>
    <name evidence="2" type="ORF">DSOL_3725</name>
</gene>
<dbReference type="STRING" id="1888891.DSOL_3725"/>
<dbReference type="InterPro" id="IPR001203">
    <property type="entry name" value="OxRdtase_Ald_Fedxn_C"/>
</dbReference>
<proteinExistence type="predicted"/>
<dbReference type="PANTHER" id="PTHR30038">
    <property type="entry name" value="ALDEHYDE FERREDOXIN OXIDOREDUCTASE"/>
    <property type="match status" value="1"/>
</dbReference>
<dbReference type="GO" id="GO:0051536">
    <property type="term" value="F:iron-sulfur cluster binding"/>
    <property type="evidence" value="ECO:0007669"/>
    <property type="project" value="InterPro"/>
</dbReference>
<reference evidence="2 3" key="1">
    <citation type="submission" date="2016-09" db="EMBL/GenBank/DDBJ databases">
        <title>Complete genome of Desulfosporosinus sp. OL.</title>
        <authorList>
            <person name="Mardanov A."/>
            <person name="Beletsky A."/>
            <person name="Panova A."/>
            <person name="Karnachuk O."/>
            <person name="Ravin N."/>
        </authorList>
    </citation>
    <scope>NUCLEOTIDE SEQUENCE [LARGE SCALE GENOMIC DNA]</scope>
    <source>
        <strain evidence="2 3">OL</strain>
    </source>
</reference>
<dbReference type="Pfam" id="PF01314">
    <property type="entry name" value="AFOR_C"/>
    <property type="match status" value="1"/>
</dbReference>
<feature type="domain" description="Aldehyde ferredoxin oxidoreductase C-terminal" evidence="1">
    <location>
        <begin position="1"/>
        <end position="136"/>
    </location>
</feature>
<evidence type="ECO:0000313" key="2">
    <source>
        <dbReference type="EMBL" id="OLN29064.1"/>
    </source>
</evidence>
<dbReference type="EMBL" id="MLBF01000036">
    <property type="protein sequence ID" value="OLN29064.1"/>
    <property type="molecule type" value="Genomic_DNA"/>
</dbReference>
<name>A0A1Q8QP11_9FIRM</name>
<comment type="caution">
    <text evidence="2">The sequence shown here is derived from an EMBL/GenBank/DDBJ whole genome shotgun (WGS) entry which is preliminary data.</text>
</comment>
<dbReference type="AlphaFoldDB" id="A0A1Q8QP11"/>
<dbReference type="RefSeq" id="WP_282433553.1">
    <property type="nucleotide sequence ID" value="NZ_MLBF01000036.1"/>
</dbReference>
<evidence type="ECO:0000313" key="3">
    <source>
        <dbReference type="Proteomes" id="UP000186102"/>
    </source>
</evidence>
<dbReference type="InterPro" id="IPR036021">
    <property type="entry name" value="Tungsten_al_ferr_oxy-like_C"/>
</dbReference>
<dbReference type="InterPro" id="IPR051919">
    <property type="entry name" value="W-dependent_AOR"/>
</dbReference>
<dbReference type="InterPro" id="IPR013985">
    <property type="entry name" value="Ald_Fedxn_OxRdtase_dom3"/>
</dbReference>
<dbReference type="Proteomes" id="UP000186102">
    <property type="component" value="Unassembled WGS sequence"/>
</dbReference>
<keyword evidence="3" id="KW-1185">Reference proteome</keyword>
<protein>
    <submittedName>
        <fullName evidence="2">Tungsten-containing aldehyde:ferredoxin oxidoreductase</fullName>
    </submittedName>
</protein>
<dbReference type="GO" id="GO:0016625">
    <property type="term" value="F:oxidoreductase activity, acting on the aldehyde or oxo group of donors, iron-sulfur protein as acceptor"/>
    <property type="evidence" value="ECO:0007669"/>
    <property type="project" value="InterPro"/>
</dbReference>
<dbReference type="PANTHER" id="PTHR30038:SF0">
    <property type="entry name" value="TUNGSTEN-CONTAINING ALDEHYDE FERREDOXIN OXIDOREDUCTASE"/>
    <property type="match status" value="1"/>
</dbReference>
<dbReference type="SUPFAM" id="SSF48310">
    <property type="entry name" value="Aldehyde ferredoxin oxidoreductase, C-terminal domains"/>
    <property type="match status" value="1"/>
</dbReference>